<reference evidence="1" key="2">
    <citation type="journal article" date="2023" name="Science">
        <title>Genomic signatures of disease resistance in endangered staghorn corals.</title>
        <authorList>
            <person name="Vollmer S.V."/>
            <person name="Selwyn J.D."/>
            <person name="Despard B.A."/>
            <person name="Roesel C.L."/>
        </authorList>
    </citation>
    <scope>NUCLEOTIDE SEQUENCE</scope>
    <source>
        <strain evidence="1">K2</strain>
    </source>
</reference>
<gene>
    <name evidence="1" type="ORF">P5673_026093</name>
</gene>
<keyword evidence="2" id="KW-1185">Reference proteome</keyword>
<accession>A0AAD9Q0V6</accession>
<name>A0AAD9Q0V6_ACRCE</name>
<dbReference type="Proteomes" id="UP001249851">
    <property type="component" value="Unassembled WGS sequence"/>
</dbReference>
<reference evidence="1" key="1">
    <citation type="journal article" date="2023" name="G3 (Bethesda)">
        <title>Whole genome assembly and annotation of the endangered Caribbean coral Acropora cervicornis.</title>
        <authorList>
            <person name="Selwyn J.D."/>
            <person name="Vollmer S.V."/>
        </authorList>
    </citation>
    <scope>NUCLEOTIDE SEQUENCE</scope>
    <source>
        <strain evidence="1">K2</strain>
    </source>
</reference>
<organism evidence="1 2">
    <name type="scientific">Acropora cervicornis</name>
    <name type="common">Staghorn coral</name>
    <dbReference type="NCBI Taxonomy" id="6130"/>
    <lineage>
        <taxon>Eukaryota</taxon>
        <taxon>Metazoa</taxon>
        <taxon>Cnidaria</taxon>
        <taxon>Anthozoa</taxon>
        <taxon>Hexacorallia</taxon>
        <taxon>Scleractinia</taxon>
        <taxon>Astrocoeniina</taxon>
        <taxon>Acroporidae</taxon>
        <taxon>Acropora</taxon>
    </lineage>
</organism>
<protein>
    <submittedName>
        <fullName evidence="1">Uncharacterized protein</fullName>
    </submittedName>
</protein>
<evidence type="ECO:0000313" key="1">
    <source>
        <dbReference type="EMBL" id="KAK2552698.1"/>
    </source>
</evidence>
<dbReference type="AlphaFoldDB" id="A0AAD9Q0V6"/>
<dbReference type="EMBL" id="JARQWQ010000084">
    <property type="protein sequence ID" value="KAK2552698.1"/>
    <property type="molecule type" value="Genomic_DNA"/>
</dbReference>
<sequence length="175" mass="19393">MKESEEESDLVEDDVLEVCSCSCDEKACDTDLDEDDLKTVYVDIDQADSLCIQLIELNKTGKIQKDIIFYKAKTCFITGPMNLGDSMDSHRTTEKKMNLGGLSESVCSKYQAGYTPDPCLVKALSLAFIDLVKDDGETTPPLKSDKFEVTPCSFANDGTFLKPAIEFDSRLKENS</sequence>
<comment type="caution">
    <text evidence="1">The sequence shown here is derived from an EMBL/GenBank/DDBJ whole genome shotgun (WGS) entry which is preliminary data.</text>
</comment>
<proteinExistence type="predicted"/>
<evidence type="ECO:0000313" key="2">
    <source>
        <dbReference type="Proteomes" id="UP001249851"/>
    </source>
</evidence>